<evidence type="ECO:0000259" key="5">
    <source>
        <dbReference type="PROSITE" id="PS50931"/>
    </source>
</evidence>
<dbReference type="SUPFAM" id="SSF53850">
    <property type="entry name" value="Periplasmic binding protein-like II"/>
    <property type="match status" value="1"/>
</dbReference>
<dbReference type="Proteomes" id="UP001431784">
    <property type="component" value="Unassembled WGS sequence"/>
</dbReference>
<dbReference type="InterPro" id="IPR000847">
    <property type="entry name" value="LysR_HTH_N"/>
</dbReference>
<evidence type="ECO:0000256" key="1">
    <source>
        <dbReference type="ARBA" id="ARBA00009437"/>
    </source>
</evidence>
<keyword evidence="7" id="KW-1185">Reference proteome</keyword>
<evidence type="ECO:0000313" key="7">
    <source>
        <dbReference type="Proteomes" id="UP001431784"/>
    </source>
</evidence>
<evidence type="ECO:0000256" key="2">
    <source>
        <dbReference type="ARBA" id="ARBA00023015"/>
    </source>
</evidence>
<dbReference type="InterPro" id="IPR058163">
    <property type="entry name" value="LysR-type_TF_proteobact-type"/>
</dbReference>
<comment type="similarity">
    <text evidence="1">Belongs to the LysR transcriptional regulatory family.</text>
</comment>
<dbReference type="EMBL" id="JAQZSM010000077">
    <property type="protein sequence ID" value="MDD7973905.1"/>
    <property type="molecule type" value="Genomic_DNA"/>
</dbReference>
<keyword evidence="2" id="KW-0805">Transcription regulation</keyword>
<gene>
    <name evidence="6" type="ORF">PUT78_23035</name>
</gene>
<comment type="caution">
    <text evidence="6">The sequence shown here is derived from an EMBL/GenBank/DDBJ whole genome shotgun (WGS) entry which is preliminary data.</text>
</comment>
<keyword evidence="3" id="KW-0238">DNA-binding</keyword>
<dbReference type="PANTHER" id="PTHR30537:SF3">
    <property type="entry name" value="TRANSCRIPTIONAL REGULATORY PROTEIN"/>
    <property type="match status" value="1"/>
</dbReference>
<sequence length="278" mass="30600">MQSADLTIIAALESAGTFTGAARLLGVAHTTVSRKLKALEVHFGTRLADRRDDGIVLTPEGERLLESARRIEAELAGLEREITGRDHRLTGHIKLTTVDVLAWIYLPLIARFRTRHPHIELGLDVGSDLRSLSRREAEVALRATNAPDDHLYGREIGQLVFYPYARADIAADPDAIAWLEYGNRDCSQPAGRWLRRTHPTARPQASVPTPLMMYRAVDAGVGAGLVPSALGDRSACLVRLSEEPAFSIGVWLLAPMELRQTARIRALFEAFQEKGPSV</sequence>
<dbReference type="Gene3D" id="1.10.10.10">
    <property type="entry name" value="Winged helix-like DNA-binding domain superfamily/Winged helix DNA-binding domain"/>
    <property type="match status" value="1"/>
</dbReference>
<feature type="domain" description="HTH lysR-type" evidence="5">
    <location>
        <begin position="1"/>
        <end position="58"/>
    </location>
</feature>
<accession>A0ABT5TFK0</accession>
<organism evidence="6 7">
    <name type="scientific">Roseinatronobacter alkalisoli</name>
    <dbReference type="NCBI Taxonomy" id="3028235"/>
    <lineage>
        <taxon>Bacteria</taxon>
        <taxon>Pseudomonadati</taxon>
        <taxon>Pseudomonadota</taxon>
        <taxon>Alphaproteobacteria</taxon>
        <taxon>Rhodobacterales</taxon>
        <taxon>Paracoccaceae</taxon>
        <taxon>Roseinatronobacter</taxon>
    </lineage>
</organism>
<dbReference type="Pfam" id="PF03466">
    <property type="entry name" value="LysR_substrate"/>
    <property type="match status" value="1"/>
</dbReference>
<evidence type="ECO:0000256" key="4">
    <source>
        <dbReference type="ARBA" id="ARBA00023163"/>
    </source>
</evidence>
<dbReference type="InterPro" id="IPR036390">
    <property type="entry name" value="WH_DNA-bd_sf"/>
</dbReference>
<dbReference type="InterPro" id="IPR005119">
    <property type="entry name" value="LysR_subst-bd"/>
</dbReference>
<dbReference type="Pfam" id="PF00126">
    <property type="entry name" value="HTH_1"/>
    <property type="match status" value="1"/>
</dbReference>
<protein>
    <submittedName>
        <fullName evidence="6">LysR family transcriptional regulator</fullName>
    </submittedName>
</protein>
<dbReference type="PROSITE" id="PS50931">
    <property type="entry name" value="HTH_LYSR"/>
    <property type="match status" value="1"/>
</dbReference>
<name>A0ABT5TFK0_9RHOB</name>
<evidence type="ECO:0000256" key="3">
    <source>
        <dbReference type="ARBA" id="ARBA00023125"/>
    </source>
</evidence>
<dbReference type="Gene3D" id="3.40.190.290">
    <property type="match status" value="1"/>
</dbReference>
<keyword evidence="4" id="KW-0804">Transcription</keyword>
<reference evidence="6" key="1">
    <citation type="submission" date="2023-02" db="EMBL/GenBank/DDBJ databases">
        <title>Description of Roseinatronobacter alkalisoli sp. nov., an alkaliphilic bacerium isolated from soda soil.</title>
        <authorList>
            <person name="Wei W."/>
        </authorList>
    </citation>
    <scope>NUCLEOTIDE SEQUENCE</scope>
    <source>
        <strain evidence="6">HJB301</strain>
    </source>
</reference>
<dbReference type="RefSeq" id="WP_274354558.1">
    <property type="nucleotide sequence ID" value="NZ_JAQZSM010000077.1"/>
</dbReference>
<dbReference type="InterPro" id="IPR036388">
    <property type="entry name" value="WH-like_DNA-bd_sf"/>
</dbReference>
<dbReference type="PANTHER" id="PTHR30537">
    <property type="entry name" value="HTH-TYPE TRANSCRIPTIONAL REGULATOR"/>
    <property type="match status" value="1"/>
</dbReference>
<dbReference type="SUPFAM" id="SSF46785">
    <property type="entry name" value="Winged helix' DNA-binding domain"/>
    <property type="match status" value="1"/>
</dbReference>
<proteinExistence type="inferred from homology"/>
<evidence type="ECO:0000313" key="6">
    <source>
        <dbReference type="EMBL" id="MDD7973905.1"/>
    </source>
</evidence>